<dbReference type="InterPro" id="IPR038573">
    <property type="entry name" value="BrnT_sf"/>
</dbReference>
<evidence type="ECO:0000313" key="2">
    <source>
        <dbReference type="Proteomes" id="UP000236884"/>
    </source>
</evidence>
<dbReference type="Proteomes" id="UP000236884">
    <property type="component" value="Chromosome"/>
</dbReference>
<dbReference type="Pfam" id="PF04365">
    <property type="entry name" value="BrnT_toxin"/>
    <property type="match status" value="1"/>
</dbReference>
<evidence type="ECO:0000313" key="1">
    <source>
        <dbReference type="EMBL" id="BAT60898.1"/>
    </source>
</evidence>
<reference evidence="1 2" key="1">
    <citation type="submission" date="2015-08" db="EMBL/GenBank/DDBJ databases">
        <title>Investigation of the bacterial diversity of lava forest soil.</title>
        <authorList>
            <person name="Lee J.S."/>
        </authorList>
    </citation>
    <scope>NUCLEOTIDE SEQUENCE [LARGE SCALE GENOMIC DNA]</scope>
    <source>
        <strain evidence="1 2">GJW-30</strain>
    </source>
</reference>
<sequence length="92" mass="10351">MLSFAWDDRKAAANLAKHGVGFTEATEAFHDPYGVELIDDRFDYGEDRFIIIAMARNRCLTVAYAESNDAVRLISARPSTRTEQDAYFKAQG</sequence>
<keyword evidence="2" id="KW-1185">Reference proteome</keyword>
<organism evidence="1 2">
    <name type="scientific">Variibacter gotjawalensis</name>
    <dbReference type="NCBI Taxonomy" id="1333996"/>
    <lineage>
        <taxon>Bacteria</taxon>
        <taxon>Pseudomonadati</taxon>
        <taxon>Pseudomonadota</taxon>
        <taxon>Alphaproteobacteria</taxon>
        <taxon>Hyphomicrobiales</taxon>
        <taxon>Nitrobacteraceae</taxon>
        <taxon>Variibacter</taxon>
    </lineage>
</organism>
<accession>A0A0S3PYB6</accession>
<protein>
    <recommendedName>
        <fullName evidence="3">BrnT family toxin</fullName>
    </recommendedName>
</protein>
<dbReference type="EMBL" id="AP014946">
    <property type="protein sequence ID" value="BAT60898.1"/>
    <property type="molecule type" value="Genomic_DNA"/>
</dbReference>
<dbReference type="AlphaFoldDB" id="A0A0S3PYB6"/>
<gene>
    <name evidence="1" type="ORF">GJW-30_1_03448</name>
</gene>
<dbReference type="Gene3D" id="3.10.450.530">
    <property type="entry name" value="Ribonuclease toxin, BrnT, of type II toxin-antitoxin system"/>
    <property type="match status" value="1"/>
</dbReference>
<dbReference type="OrthoDB" id="839663at2"/>
<dbReference type="KEGG" id="vgo:GJW-30_1_03448"/>
<evidence type="ECO:0008006" key="3">
    <source>
        <dbReference type="Google" id="ProtNLM"/>
    </source>
</evidence>
<proteinExistence type="predicted"/>
<dbReference type="InterPro" id="IPR007460">
    <property type="entry name" value="BrnT_toxin"/>
</dbReference>
<name>A0A0S3PYB6_9BRAD</name>
<dbReference type="RefSeq" id="WP_096357502.1">
    <property type="nucleotide sequence ID" value="NZ_AP014946.1"/>
</dbReference>